<organism evidence="2 3">
    <name type="scientific">Tichowtungia aerotolerans</name>
    <dbReference type="NCBI Taxonomy" id="2697043"/>
    <lineage>
        <taxon>Bacteria</taxon>
        <taxon>Pseudomonadati</taxon>
        <taxon>Kiritimatiellota</taxon>
        <taxon>Tichowtungiia</taxon>
        <taxon>Tichowtungiales</taxon>
        <taxon>Tichowtungiaceae</taxon>
        <taxon>Tichowtungia</taxon>
    </lineage>
</organism>
<evidence type="ECO:0000313" key="2">
    <source>
        <dbReference type="EMBL" id="QHI67969.1"/>
    </source>
</evidence>
<reference evidence="2 3" key="1">
    <citation type="submission" date="2020-01" db="EMBL/GenBank/DDBJ databases">
        <title>Ponticoccus aerotolerans gen. nov., sp. nov., an anaerobic bacterium and proposal of Ponticoccusceae fam. nov., Ponticoccusles ord. nov. and Ponticoccuse classis nov. in the phylum Kiritimatiellaeota.</title>
        <authorList>
            <person name="Zhou L.Y."/>
            <person name="Du Z.J."/>
        </authorList>
    </citation>
    <scope>NUCLEOTIDE SEQUENCE [LARGE SCALE GENOMIC DNA]</scope>
    <source>
        <strain evidence="2 3">S-5007</strain>
    </source>
</reference>
<evidence type="ECO:0000256" key="1">
    <source>
        <dbReference type="SAM" id="Coils"/>
    </source>
</evidence>
<keyword evidence="1" id="KW-0175">Coiled coil</keyword>
<feature type="coiled-coil region" evidence="1">
    <location>
        <begin position="50"/>
        <end position="77"/>
    </location>
</feature>
<gene>
    <name evidence="2" type="ORF">GT409_00400</name>
</gene>
<dbReference type="PROSITE" id="PS51257">
    <property type="entry name" value="PROKAR_LIPOPROTEIN"/>
    <property type="match status" value="1"/>
</dbReference>
<keyword evidence="3" id="KW-1185">Reference proteome</keyword>
<evidence type="ECO:0000313" key="3">
    <source>
        <dbReference type="Proteomes" id="UP000464954"/>
    </source>
</evidence>
<protein>
    <submittedName>
        <fullName evidence="2">Uncharacterized protein</fullName>
    </submittedName>
</protein>
<dbReference type="EMBL" id="CP047593">
    <property type="protein sequence ID" value="QHI67969.1"/>
    <property type="molecule type" value="Genomic_DNA"/>
</dbReference>
<dbReference type="KEGG" id="taer:GT409_00400"/>
<dbReference type="RefSeq" id="WP_160626003.1">
    <property type="nucleotide sequence ID" value="NZ_CP047593.1"/>
</dbReference>
<accession>A0A6P1LZK3</accession>
<proteinExistence type="predicted"/>
<name>A0A6P1LZK3_9BACT</name>
<dbReference type="AlphaFoldDB" id="A0A6P1LZK3"/>
<dbReference type="Proteomes" id="UP000464954">
    <property type="component" value="Chromosome"/>
</dbReference>
<sequence>MMRVYTGLIALIVAALLAGCGGGGVDEAKSVEQVTAEASEMGQAKLQKMVDQYETVIAGKKTELEALTAQLKELSISELMGEKAKSLKAEMGDLTTSLNTLKDHLAVYVKQLEASAE</sequence>